<evidence type="ECO:0000313" key="2">
    <source>
        <dbReference type="Proteomes" id="UP000662678"/>
    </source>
</evidence>
<accession>A0ABQ3HFZ7</accession>
<reference evidence="2" key="1">
    <citation type="journal article" date="2019" name="Int. J. Syst. Evol. Microbiol.">
        <title>The Global Catalogue of Microorganisms (GCM) 10K type strain sequencing project: providing services to taxonomists for standard genome sequencing and annotation.</title>
        <authorList>
            <consortium name="The Broad Institute Genomics Platform"/>
            <consortium name="The Broad Institute Genome Sequencing Center for Infectious Disease"/>
            <person name="Wu L."/>
            <person name="Ma J."/>
        </authorList>
    </citation>
    <scope>NUCLEOTIDE SEQUENCE [LARGE SCALE GENOMIC DNA]</scope>
    <source>
        <strain evidence="2">KCTC 23713</strain>
    </source>
</reference>
<name>A0ABQ3HFZ7_9NEIS</name>
<sequence>MASCLPLGYQYTTTHDALPVTMKNAIDDAKHMTNVTNFLLLNQLVEISITPRSIINAI</sequence>
<gene>
    <name evidence="1" type="ORF">GCM10011419_30000</name>
</gene>
<evidence type="ECO:0000313" key="1">
    <source>
        <dbReference type="EMBL" id="GHD82516.1"/>
    </source>
</evidence>
<organism evidence="1 2">
    <name type="scientific">Vogesella fluminis</name>
    <dbReference type="NCBI Taxonomy" id="1069161"/>
    <lineage>
        <taxon>Bacteria</taxon>
        <taxon>Pseudomonadati</taxon>
        <taxon>Pseudomonadota</taxon>
        <taxon>Betaproteobacteria</taxon>
        <taxon>Neisseriales</taxon>
        <taxon>Chromobacteriaceae</taxon>
        <taxon>Vogesella</taxon>
    </lineage>
</organism>
<dbReference type="EMBL" id="BMYP01000095">
    <property type="protein sequence ID" value="GHD82516.1"/>
    <property type="molecule type" value="Genomic_DNA"/>
</dbReference>
<protein>
    <submittedName>
        <fullName evidence="1">Uncharacterized protein</fullName>
    </submittedName>
</protein>
<comment type="caution">
    <text evidence="1">The sequence shown here is derived from an EMBL/GenBank/DDBJ whole genome shotgun (WGS) entry which is preliminary data.</text>
</comment>
<dbReference type="Proteomes" id="UP000662678">
    <property type="component" value="Unassembled WGS sequence"/>
</dbReference>
<proteinExistence type="predicted"/>
<keyword evidence="2" id="KW-1185">Reference proteome</keyword>